<dbReference type="CDD" id="cd00085">
    <property type="entry name" value="HNHc"/>
    <property type="match status" value="1"/>
</dbReference>
<gene>
    <name evidence="2" type="ORF">GCM10023340_36280</name>
</gene>
<keyword evidence="2" id="KW-0255">Endonuclease</keyword>
<proteinExistence type="predicted"/>
<keyword evidence="2" id="KW-0378">Hydrolase</keyword>
<protein>
    <submittedName>
        <fullName evidence="2">HNH endonuclease signature motif containing protein</fullName>
    </submittedName>
</protein>
<dbReference type="InterPro" id="IPR003870">
    <property type="entry name" value="DUF222"/>
</dbReference>
<keyword evidence="2" id="KW-0540">Nuclease</keyword>
<reference evidence="3" key="1">
    <citation type="journal article" date="2019" name="Int. J. Syst. Evol. Microbiol.">
        <title>The Global Catalogue of Microorganisms (GCM) 10K type strain sequencing project: providing services to taxonomists for standard genome sequencing and annotation.</title>
        <authorList>
            <consortium name="The Broad Institute Genomics Platform"/>
            <consortium name="The Broad Institute Genome Sequencing Center for Infectious Disease"/>
            <person name="Wu L."/>
            <person name="Ma J."/>
        </authorList>
    </citation>
    <scope>NUCLEOTIDE SEQUENCE [LARGE SCALE GENOMIC DNA]</scope>
    <source>
        <strain evidence="3">JCM 18459</strain>
    </source>
</reference>
<keyword evidence="3" id="KW-1185">Reference proteome</keyword>
<feature type="domain" description="HNH nuclease" evidence="1">
    <location>
        <begin position="327"/>
        <end position="377"/>
    </location>
</feature>
<dbReference type="EMBL" id="BAABKG010000005">
    <property type="protein sequence ID" value="GAA5153757.1"/>
    <property type="molecule type" value="Genomic_DNA"/>
</dbReference>
<dbReference type="InterPro" id="IPR003615">
    <property type="entry name" value="HNH_nuc"/>
</dbReference>
<dbReference type="SMART" id="SM00507">
    <property type="entry name" value="HNHc"/>
    <property type="match status" value="1"/>
</dbReference>
<dbReference type="RefSeq" id="WP_345461952.1">
    <property type="nucleotide sequence ID" value="NZ_BAABKG010000005.1"/>
</dbReference>
<evidence type="ECO:0000313" key="3">
    <source>
        <dbReference type="Proteomes" id="UP001500221"/>
    </source>
</evidence>
<dbReference type="Pfam" id="PF02720">
    <property type="entry name" value="DUF222"/>
    <property type="match status" value="1"/>
</dbReference>
<organism evidence="2 3">
    <name type="scientific">Nocardioides marinquilinus</name>
    <dbReference type="NCBI Taxonomy" id="1210400"/>
    <lineage>
        <taxon>Bacteria</taxon>
        <taxon>Bacillati</taxon>
        <taxon>Actinomycetota</taxon>
        <taxon>Actinomycetes</taxon>
        <taxon>Propionibacteriales</taxon>
        <taxon>Nocardioidaceae</taxon>
        <taxon>Nocardioides</taxon>
    </lineage>
</organism>
<accession>A0ABP9PX87</accession>
<dbReference type="GO" id="GO:0004519">
    <property type="term" value="F:endonuclease activity"/>
    <property type="evidence" value="ECO:0007669"/>
    <property type="project" value="UniProtKB-KW"/>
</dbReference>
<evidence type="ECO:0000259" key="1">
    <source>
        <dbReference type="SMART" id="SM00507"/>
    </source>
</evidence>
<dbReference type="Proteomes" id="UP001500221">
    <property type="component" value="Unassembled WGS sequence"/>
</dbReference>
<comment type="caution">
    <text evidence="2">The sequence shown here is derived from an EMBL/GenBank/DDBJ whole genome shotgun (WGS) entry which is preliminary data.</text>
</comment>
<evidence type="ECO:0000313" key="2">
    <source>
        <dbReference type="EMBL" id="GAA5153757.1"/>
    </source>
</evidence>
<name>A0ABP9PX87_9ACTN</name>
<sequence length="422" mass="44894">MSLSAADVAAWVRDLGEVGAPDDRVDDAERVELLRALQELKGAASAAQARTAHRFAQSQRDEQRKAGVPAHRVGQGVAAQVGLAVRQSPARATRLLATAQVLCTEMPHTLAALSRGEIDSWRATVLVRETACLAREHRATIDEKVGGADDVGALGTKQLAAKAARLAARLDSAGVAARRRLAEEERRVTVRPAPDTMTYVTALLPVVQGVAMYAALDRVARQARATGDERTRGQVMADTLVELVTGRRTDVPPPVDLHLVMTDRALLASDDEPAVLPGYGLVPADAARDVVQRALTDAQVAVRRLFVAPTAGQLMAMESRSRLAPAGLAAFVRDRDQVCRTPWCGAPVRHVDHVEAFRDSGTTVASGLQGLCEACNYAKDAIGWATLPRPGPGHVTEITTPTGHVYLSFAPPAPGWGEDEVA</sequence>